<evidence type="ECO:0000256" key="2">
    <source>
        <dbReference type="SAM" id="Phobius"/>
    </source>
</evidence>
<feature type="transmembrane region" description="Helical" evidence="2">
    <location>
        <begin position="98"/>
        <end position="121"/>
    </location>
</feature>
<evidence type="ECO:0000256" key="1">
    <source>
        <dbReference type="SAM" id="MobiDB-lite"/>
    </source>
</evidence>
<sequence length="142" mass="13457">MKAPEPSAKAEPTSAPSDISVTMRPGWQPCPDAESVSPGLMLGRSSTSSPGFGAVLDVVGTPGVAGVVVVGGALVVVGGVVVDGVAGVVVVPGRVGRVVTGGGGVVVVGGGGVVVGVAVTVNRLPALSGPPVRALVHVPVTG</sequence>
<name>R1GGJ1_9PSEU</name>
<accession>R1GGJ1</accession>
<organism evidence="3 4">
    <name type="scientific">Amycolatopsis vancoresmycina DSM 44592</name>
    <dbReference type="NCBI Taxonomy" id="1292037"/>
    <lineage>
        <taxon>Bacteria</taxon>
        <taxon>Bacillati</taxon>
        <taxon>Actinomycetota</taxon>
        <taxon>Actinomycetes</taxon>
        <taxon>Pseudonocardiales</taxon>
        <taxon>Pseudonocardiaceae</taxon>
        <taxon>Amycolatopsis</taxon>
    </lineage>
</organism>
<keyword evidence="2" id="KW-0812">Transmembrane</keyword>
<evidence type="ECO:0000313" key="4">
    <source>
        <dbReference type="Proteomes" id="UP000014139"/>
    </source>
</evidence>
<dbReference type="EMBL" id="AOUO01000014">
    <property type="protein sequence ID" value="EOD70377.1"/>
    <property type="molecule type" value="Genomic_DNA"/>
</dbReference>
<gene>
    <name evidence="3" type="ORF">H480_01287</name>
</gene>
<proteinExistence type="predicted"/>
<keyword evidence="4" id="KW-1185">Reference proteome</keyword>
<protein>
    <submittedName>
        <fullName evidence="3">Uncharacterized protein</fullName>
    </submittedName>
</protein>
<feature type="region of interest" description="Disordered" evidence="1">
    <location>
        <begin position="1"/>
        <end position="28"/>
    </location>
</feature>
<keyword evidence="2" id="KW-1133">Transmembrane helix</keyword>
<feature type="transmembrane region" description="Helical" evidence="2">
    <location>
        <begin position="64"/>
        <end position="91"/>
    </location>
</feature>
<comment type="caution">
    <text evidence="3">The sequence shown here is derived from an EMBL/GenBank/DDBJ whole genome shotgun (WGS) entry which is preliminary data.</text>
</comment>
<dbReference type="AlphaFoldDB" id="R1GGJ1"/>
<dbReference type="Proteomes" id="UP000014139">
    <property type="component" value="Unassembled WGS sequence"/>
</dbReference>
<keyword evidence="2" id="KW-0472">Membrane</keyword>
<reference evidence="3 4" key="1">
    <citation type="submission" date="2013-02" db="EMBL/GenBank/DDBJ databases">
        <title>Draft genome sequence of Amycolatopsis vancoresmycina strain DSM 44592T.</title>
        <authorList>
            <person name="Kumar S."/>
            <person name="Kaur N."/>
            <person name="Kaur C."/>
            <person name="Raghava G.P.S."/>
            <person name="Mayilraj S."/>
        </authorList>
    </citation>
    <scope>NUCLEOTIDE SEQUENCE [LARGE SCALE GENOMIC DNA]</scope>
    <source>
        <strain evidence="3 4">DSM 44592</strain>
    </source>
</reference>
<evidence type="ECO:0000313" key="3">
    <source>
        <dbReference type="EMBL" id="EOD70377.1"/>
    </source>
</evidence>